<feature type="compositionally biased region" description="Basic residues" evidence="1">
    <location>
        <begin position="9"/>
        <end position="25"/>
    </location>
</feature>
<sequence length="111" mass="13062">MVSSDEKRNPKRHLTKKKTHGRNRKKNELDPVFCGTKGTKGSRKPICANPECHPRGRPLSGGRRKGRQARIKFAFLIRKRDHGGREEKKERKGKKKQRKKREKKWSPKKRV</sequence>
<dbReference type="AlphaFoldDB" id="A0AAV4VV82"/>
<protein>
    <submittedName>
        <fullName evidence="2">Uncharacterized protein</fullName>
    </submittedName>
</protein>
<keyword evidence="3" id="KW-1185">Reference proteome</keyword>
<dbReference type="Proteomes" id="UP001054945">
    <property type="component" value="Unassembled WGS sequence"/>
</dbReference>
<evidence type="ECO:0000313" key="3">
    <source>
        <dbReference type="Proteomes" id="UP001054945"/>
    </source>
</evidence>
<organism evidence="2 3">
    <name type="scientific">Caerostris extrusa</name>
    <name type="common">Bark spider</name>
    <name type="synonym">Caerostris bankana</name>
    <dbReference type="NCBI Taxonomy" id="172846"/>
    <lineage>
        <taxon>Eukaryota</taxon>
        <taxon>Metazoa</taxon>
        <taxon>Ecdysozoa</taxon>
        <taxon>Arthropoda</taxon>
        <taxon>Chelicerata</taxon>
        <taxon>Arachnida</taxon>
        <taxon>Araneae</taxon>
        <taxon>Araneomorphae</taxon>
        <taxon>Entelegynae</taxon>
        <taxon>Araneoidea</taxon>
        <taxon>Araneidae</taxon>
        <taxon>Caerostris</taxon>
    </lineage>
</organism>
<evidence type="ECO:0000313" key="2">
    <source>
        <dbReference type="EMBL" id="GIY74186.1"/>
    </source>
</evidence>
<proteinExistence type="predicted"/>
<gene>
    <name evidence="2" type="ORF">CEXT_699031</name>
</gene>
<feature type="compositionally biased region" description="Basic residues" evidence="1">
    <location>
        <begin position="91"/>
        <end position="111"/>
    </location>
</feature>
<dbReference type="EMBL" id="BPLR01015179">
    <property type="protein sequence ID" value="GIY74186.1"/>
    <property type="molecule type" value="Genomic_DNA"/>
</dbReference>
<feature type="region of interest" description="Disordered" evidence="1">
    <location>
        <begin position="1"/>
        <end position="111"/>
    </location>
</feature>
<comment type="caution">
    <text evidence="2">The sequence shown here is derived from an EMBL/GenBank/DDBJ whole genome shotgun (WGS) entry which is preliminary data.</text>
</comment>
<name>A0AAV4VV82_CAEEX</name>
<accession>A0AAV4VV82</accession>
<reference evidence="2 3" key="1">
    <citation type="submission" date="2021-06" db="EMBL/GenBank/DDBJ databases">
        <title>Caerostris extrusa draft genome.</title>
        <authorList>
            <person name="Kono N."/>
            <person name="Arakawa K."/>
        </authorList>
    </citation>
    <scope>NUCLEOTIDE SEQUENCE [LARGE SCALE GENOMIC DNA]</scope>
</reference>
<evidence type="ECO:0000256" key="1">
    <source>
        <dbReference type="SAM" id="MobiDB-lite"/>
    </source>
</evidence>